<name>A0A1H3ZIC2_9BACT</name>
<comment type="subcellular location">
    <subcellularLocation>
        <location evidence="1">Membrane</location>
        <topology evidence="1">Multi-pass membrane protein</topology>
    </subcellularLocation>
</comment>
<evidence type="ECO:0000256" key="5">
    <source>
        <dbReference type="SAM" id="Phobius"/>
    </source>
</evidence>
<dbReference type="GO" id="GO:0016020">
    <property type="term" value="C:membrane"/>
    <property type="evidence" value="ECO:0007669"/>
    <property type="project" value="UniProtKB-SubCell"/>
</dbReference>
<evidence type="ECO:0000256" key="4">
    <source>
        <dbReference type="ARBA" id="ARBA00023136"/>
    </source>
</evidence>
<feature type="transmembrane region" description="Helical" evidence="5">
    <location>
        <begin position="105"/>
        <end position="122"/>
    </location>
</feature>
<dbReference type="Proteomes" id="UP000199656">
    <property type="component" value="Unassembled WGS sequence"/>
</dbReference>
<protein>
    <submittedName>
        <fullName evidence="6">DoxX-like family protein</fullName>
    </submittedName>
</protein>
<dbReference type="InterPro" id="IPR032808">
    <property type="entry name" value="DoxX"/>
</dbReference>
<dbReference type="AlphaFoldDB" id="A0A1H3ZIC2"/>
<dbReference type="STRING" id="408074.SAMN05660909_01238"/>
<evidence type="ECO:0000256" key="1">
    <source>
        <dbReference type="ARBA" id="ARBA00004141"/>
    </source>
</evidence>
<organism evidence="6 7">
    <name type="scientific">Chitinophaga terrae</name>
    <name type="common">ex Kim and Jung 2007</name>
    <dbReference type="NCBI Taxonomy" id="408074"/>
    <lineage>
        <taxon>Bacteria</taxon>
        <taxon>Pseudomonadati</taxon>
        <taxon>Bacteroidota</taxon>
        <taxon>Chitinophagia</taxon>
        <taxon>Chitinophagales</taxon>
        <taxon>Chitinophagaceae</taxon>
        <taxon>Chitinophaga</taxon>
    </lineage>
</organism>
<keyword evidence="2 5" id="KW-0812">Transmembrane</keyword>
<evidence type="ECO:0000313" key="7">
    <source>
        <dbReference type="Proteomes" id="UP000199656"/>
    </source>
</evidence>
<feature type="transmembrane region" description="Helical" evidence="5">
    <location>
        <begin position="78"/>
        <end position="99"/>
    </location>
</feature>
<sequence length="130" mass="14171">MSGKQIFNIFLWVLQGLLAVLFLSAGAMKLFQPVAQQAAMYPWTGEVPRLLLTIMGLVDLLGGIGIILPAILKIKPWLTVWAAAGIVLLMLSAIVFHISRHEAQVTGFNITVALLAGIVAWGRRKRPLQS</sequence>
<evidence type="ECO:0000256" key="3">
    <source>
        <dbReference type="ARBA" id="ARBA00022989"/>
    </source>
</evidence>
<keyword evidence="7" id="KW-1185">Reference proteome</keyword>
<dbReference type="EMBL" id="FNRL01000004">
    <property type="protein sequence ID" value="SEA23417.1"/>
    <property type="molecule type" value="Genomic_DNA"/>
</dbReference>
<keyword evidence="4 5" id="KW-0472">Membrane</keyword>
<evidence type="ECO:0000256" key="2">
    <source>
        <dbReference type="ARBA" id="ARBA00022692"/>
    </source>
</evidence>
<feature type="transmembrane region" description="Helical" evidence="5">
    <location>
        <begin position="50"/>
        <end position="71"/>
    </location>
</feature>
<dbReference type="Pfam" id="PF13564">
    <property type="entry name" value="DoxX_2"/>
    <property type="match status" value="1"/>
</dbReference>
<dbReference type="RefSeq" id="WP_089759732.1">
    <property type="nucleotide sequence ID" value="NZ_BKAT01000005.1"/>
</dbReference>
<proteinExistence type="predicted"/>
<gene>
    <name evidence="6" type="ORF">SAMN05660909_01238</name>
</gene>
<evidence type="ECO:0000313" key="6">
    <source>
        <dbReference type="EMBL" id="SEA23417.1"/>
    </source>
</evidence>
<keyword evidence="3 5" id="KW-1133">Transmembrane helix</keyword>
<reference evidence="7" key="1">
    <citation type="submission" date="2016-10" db="EMBL/GenBank/DDBJ databases">
        <authorList>
            <person name="Varghese N."/>
            <person name="Submissions S."/>
        </authorList>
    </citation>
    <scope>NUCLEOTIDE SEQUENCE [LARGE SCALE GENOMIC DNA]</scope>
    <source>
        <strain evidence="7">DSM 23920</strain>
    </source>
</reference>
<accession>A0A1H3ZIC2</accession>
<dbReference type="OrthoDB" id="3385086at2"/>